<reference evidence="10" key="1">
    <citation type="submission" date="2014-07" db="EMBL/GenBank/DDBJ databases">
        <authorList>
            <person name="Monot Marc"/>
        </authorList>
    </citation>
    <scope>NUCLEOTIDE SEQUENCE</scope>
    <source>
        <strain evidence="10">7032989</strain>
        <strain evidence="9">7032994</strain>
    </source>
</reference>
<dbReference type="Pfam" id="PF04138">
    <property type="entry name" value="GtrA_DPMS_TM"/>
    <property type="match status" value="1"/>
</dbReference>
<dbReference type="EMBL" id="LK932849">
    <property type="protein sequence ID" value="CDS95553.1"/>
    <property type="molecule type" value="Genomic_DNA"/>
</dbReference>
<evidence type="ECO:0000256" key="3">
    <source>
        <dbReference type="ARBA" id="ARBA00022692"/>
    </source>
</evidence>
<feature type="transmembrane region" description="Helical" evidence="6">
    <location>
        <begin position="36"/>
        <end position="55"/>
    </location>
</feature>
<feature type="domain" description="GtrA/DPMS transmembrane" evidence="7">
    <location>
        <begin position="12"/>
        <end position="129"/>
    </location>
</feature>
<dbReference type="RefSeq" id="WP_021367152.1">
    <property type="nucleotide sequence ID" value="NZ_BBYB01000112.1"/>
</dbReference>
<sequence>MILKKHRETILYLFFGAFTTLVNIVSYLFFTRVILFNFMLANSLAWILAVLFAYVTNKFFVFESKRIEIRFVFKEFLSFVSFRLLSGVVEMLIMYVMIDLLFVNDIIVKVFTNIVVIVLNYLFSKMIIFKKDNIN</sequence>
<evidence type="ECO:0000313" key="10">
    <source>
        <dbReference type="EMBL" id="CDS95553.1"/>
    </source>
</evidence>
<dbReference type="GO" id="GO:0005886">
    <property type="term" value="C:plasma membrane"/>
    <property type="evidence" value="ECO:0007669"/>
    <property type="project" value="TreeGrafter"/>
</dbReference>
<keyword evidence="3 6" id="KW-0812">Transmembrane</keyword>
<evidence type="ECO:0000256" key="1">
    <source>
        <dbReference type="ARBA" id="ARBA00004141"/>
    </source>
</evidence>
<dbReference type="PANTHER" id="PTHR38459:SF5">
    <property type="entry name" value="CELL WALL TEICHOIC ACID GLYCOSYLATION PROTEIN GTCA"/>
    <property type="match status" value="1"/>
</dbReference>
<proteinExistence type="inferred from homology"/>
<dbReference type="InterPro" id="IPR007267">
    <property type="entry name" value="GtrA_DPMS_TM"/>
</dbReference>
<dbReference type="InterPro" id="IPR051401">
    <property type="entry name" value="GtrA_CellWall_Glycosyl"/>
</dbReference>
<feature type="transmembrane region" description="Helical" evidence="6">
    <location>
        <begin position="12"/>
        <end position="30"/>
    </location>
</feature>
<evidence type="ECO:0000256" key="4">
    <source>
        <dbReference type="ARBA" id="ARBA00022989"/>
    </source>
</evidence>
<comment type="subcellular location">
    <subcellularLocation>
        <location evidence="1">Membrane</location>
        <topology evidence="1">Multi-pass membrane protein</topology>
    </subcellularLocation>
</comment>
<gene>
    <name evidence="9" type="primary">gtcA</name>
    <name evidence="10" type="ORF">BN1095_20202</name>
    <name evidence="8" type="ORF">BN1096_700004</name>
    <name evidence="9" type="ORF">BN1097_710004</name>
</gene>
<feature type="transmembrane region" description="Helical" evidence="6">
    <location>
        <begin position="76"/>
        <end position="98"/>
    </location>
</feature>
<evidence type="ECO:0000259" key="7">
    <source>
        <dbReference type="Pfam" id="PF04138"/>
    </source>
</evidence>
<dbReference type="EMBL" id="LK932411">
    <property type="protein sequence ID" value="CDS89133.1"/>
    <property type="molecule type" value="Genomic_DNA"/>
</dbReference>
<keyword evidence="5 6" id="KW-0472">Membrane</keyword>
<dbReference type="EMBL" id="LK932525">
    <property type="protein sequence ID" value="CDS88494.1"/>
    <property type="molecule type" value="Genomic_DNA"/>
</dbReference>
<name>A0A069AKG6_CLODI</name>
<evidence type="ECO:0000256" key="5">
    <source>
        <dbReference type="ARBA" id="ARBA00023136"/>
    </source>
</evidence>
<organism evidence="10">
    <name type="scientific">Clostridioides difficile</name>
    <name type="common">Peptoclostridium difficile</name>
    <dbReference type="NCBI Taxonomy" id="1496"/>
    <lineage>
        <taxon>Bacteria</taxon>
        <taxon>Bacillati</taxon>
        <taxon>Bacillota</taxon>
        <taxon>Clostridia</taxon>
        <taxon>Peptostreptococcales</taxon>
        <taxon>Peptostreptococcaceae</taxon>
        <taxon>Clostridioides</taxon>
    </lineage>
</organism>
<evidence type="ECO:0000313" key="8">
    <source>
        <dbReference type="EMBL" id="CDS88494.1"/>
    </source>
</evidence>
<feature type="transmembrane region" description="Helical" evidence="6">
    <location>
        <begin position="110"/>
        <end position="129"/>
    </location>
</feature>
<dbReference type="PANTHER" id="PTHR38459">
    <property type="entry name" value="PROPHAGE BACTOPRENOL-LINKED GLUCOSE TRANSLOCASE HOMOLOG"/>
    <property type="match status" value="1"/>
</dbReference>
<evidence type="ECO:0000313" key="9">
    <source>
        <dbReference type="EMBL" id="CDS89133.1"/>
    </source>
</evidence>
<evidence type="ECO:0000256" key="2">
    <source>
        <dbReference type="ARBA" id="ARBA00009399"/>
    </source>
</evidence>
<keyword evidence="4 6" id="KW-1133">Transmembrane helix</keyword>
<dbReference type="GO" id="GO:0000271">
    <property type="term" value="P:polysaccharide biosynthetic process"/>
    <property type="evidence" value="ECO:0007669"/>
    <property type="project" value="InterPro"/>
</dbReference>
<evidence type="ECO:0000256" key="6">
    <source>
        <dbReference type="SAM" id="Phobius"/>
    </source>
</evidence>
<accession>A0A069AKG6</accession>
<protein>
    <submittedName>
        <fullName evidence="9">Cell wall teichoic acid glycosylation protein GtcA</fullName>
    </submittedName>
    <submittedName>
        <fullName evidence="10">Putative membrane protein, GtrA family</fullName>
    </submittedName>
</protein>
<comment type="similarity">
    <text evidence="2">Belongs to the GtrA family.</text>
</comment>
<dbReference type="AlphaFoldDB" id="A0A069AKG6"/>